<proteinExistence type="predicted"/>
<accession>C8NCF8</accession>
<evidence type="ECO:0000313" key="1">
    <source>
        <dbReference type="EMBL" id="EEV87654.1"/>
    </source>
</evidence>
<protein>
    <submittedName>
        <fullName evidence="1">Uncharacterized protein</fullName>
    </submittedName>
</protein>
<keyword evidence="2" id="KW-1185">Reference proteome</keyword>
<organism evidence="1 2">
    <name type="scientific">Cardiobacterium hominis (strain ATCC 15826 / DSM 8339 / NCTC 10426 / 6573)</name>
    <dbReference type="NCBI Taxonomy" id="638300"/>
    <lineage>
        <taxon>Bacteria</taxon>
        <taxon>Pseudomonadati</taxon>
        <taxon>Pseudomonadota</taxon>
        <taxon>Gammaproteobacteria</taxon>
        <taxon>Cardiobacteriales</taxon>
        <taxon>Cardiobacteriaceae</taxon>
        <taxon>Cardiobacterium</taxon>
    </lineage>
</organism>
<name>C8NCF8_CARH6</name>
<evidence type="ECO:0000313" key="2">
    <source>
        <dbReference type="Proteomes" id="UP000004870"/>
    </source>
</evidence>
<sequence length="159" mass="16179">MVVFVVFVVVVRGNGDATGNESYRADGAKYAQGGGTSATACGNCAFCTASISGGGLNMLGEHVFGGDDDGIAVEFAVILHADQRPFAAREVVFDDEVGAVAVVKGYKQVVATARGVDADRTSAGRRVGELVVRAVDGVDLFDARGVQVVSGNGVAFGGF</sequence>
<dbReference type="HOGENOM" id="CLU_1657661_0_0_6"/>
<gene>
    <name evidence="1" type="ORF">HMPREF0198_2186</name>
</gene>
<dbReference type="AlphaFoldDB" id="C8NCF8"/>
<dbReference type="Proteomes" id="UP000004870">
    <property type="component" value="Unassembled WGS sequence"/>
</dbReference>
<dbReference type="EMBL" id="ACKY01000116">
    <property type="protein sequence ID" value="EEV87654.1"/>
    <property type="molecule type" value="Genomic_DNA"/>
</dbReference>
<comment type="caution">
    <text evidence="1">The sequence shown here is derived from an EMBL/GenBank/DDBJ whole genome shotgun (WGS) entry which is preliminary data.</text>
</comment>
<reference evidence="1 2" key="1">
    <citation type="submission" date="2009-08" db="EMBL/GenBank/DDBJ databases">
        <authorList>
            <person name="Qin X."/>
            <person name="Bachman B."/>
            <person name="Battles P."/>
            <person name="Bell A."/>
            <person name="Bess C."/>
            <person name="Bickham C."/>
            <person name="Chaboub L."/>
            <person name="Chen D."/>
            <person name="Coyle M."/>
            <person name="Deiros D.R."/>
            <person name="Dinh H."/>
            <person name="Forbes L."/>
            <person name="Fowler G."/>
            <person name="Francisco L."/>
            <person name="Fu Q."/>
            <person name="Gubbala S."/>
            <person name="Hale W."/>
            <person name="Han Y."/>
            <person name="Hemphill L."/>
            <person name="Highlander S.K."/>
            <person name="Hirani K."/>
            <person name="Hogues M."/>
            <person name="Jackson L."/>
            <person name="Jakkamsetti A."/>
            <person name="Javaid M."/>
            <person name="Jiang H."/>
            <person name="Korchina V."/>
            <person name="Kovar C."/>
            <person name="Lara F."/>
            <person name="Lee S."/>
            <person name="Mata R."/>
            <person name="Mathew T."/>
            <person name="Moen C."/>
            <person name="Morales K."/>
            <person name="Munidasa M."/>
            <person name="Nazareth L."/>
            <person name="Ngo R."/>
            <person name="Nguyen L."/>
            <person name="Okwuonu G."/>
            <person name="Ongeri F."/>
            <person name="Patil S."/>
            <person name="Petrosino J."/>
            <person name="Pham C."/>
            <person name="Pham P."/>
            <person name="Pu L.-L."/>
            <person name="Puazo M."/>
            <person name="Raj R."/>
            <person name="Reid J."/>
            <person name="Rouhana J."/>
            <person name="Saada N."/>
            <person name="Shang Y."/>
            <person name="Simmons D."/>
            <person name="Thornton R."/>
            <person name="Warren J."/>
            <person name="Weissenberger G."/>
            <person name="Zhang J."/>
            <person name="Zhang L."/>
            <person name="Zhou C."/>
            <person name="Zhu D."/>
            <person name="Muzny D."/>
            <person name="Worley K."/>
            <person name="Gibbs R."/>
        </authorList>
    </citation>
    <scope>NUCLEOTIDE SEQUENCE [LARGE SCALE GENOMIC DNA]</scope>
    <source>
        <strain evidence="2">ATCC 15826 / DSM 8339 / NCTC 10426 / 6573</strain>
    </source>
</reference>